<evidence type="ECO:0000313" key="5">
    <source>
        <dbReference type="Proteomes" id="UP000076632"/>
    </source>
</evidence>
<dbReference type="InterPro" id="IPR029069">
    <property type="entry name" value="HotDog_dom_sf"/>
</dbReference>
<organism evidence="4 5">
    <name type="scientific">Xylona heveae (strain CBS 132557 / TC161)</name>
    <dbReference type="NCBI Taxonomy" id="1328760"/>
    <lineage>
        <taxon>Eukaryota</taxon>
        <taxon>Fungi</taxon>
        <taxon>Dikarya</taxon>
        <taxon>Ascomycota</taxon>
        <taxon>Pezizomycotina</taxon>
        <taxon>Xylonomycetes</taxon>
        <taxon>Xylonales</taxon>
        <taxon>Xylonaceae</taxon>
        <taxon>Xylona</taxon>
    </lineage>
</organism>
<gene>
    <name evidence="4" type="ORF">L228DRAFT_178230</name>
</gene>
<protein>
    <recommendedName>
        <fullName evidence="6">4HBT like protein</fullName>
    </recommendedName>
</protein>
<dbReference type="GeneID" id="28894675"/>
<sequence length="423" mass="44800">MSSTATPLVPIVAVSAAIPLLLALRGQSLSEIPSAVMRTLSLDGTGSVWKILAVIFALLNIKSLPFVWHLRVFSALGQHFYIQPKKPSPSILFKTHILRSRSPAFECDYNIHKSNSTYFSDLDVSRTHVVASVLRHAIVETARLTELPDPSSSGASNSTIPAKGKFAIALGAVAAVFRAEIQPYQAYEIRSRVLTWDRKWVYIISHFVQARPRPTLLSKIFGGGGRRGSKSASSSSSSSSSAAEKPPKIYASAIGKYVLKRGRLTVPPELVLSKGGLLPPKPADFPSSSSSSSPSPISSALSVPSGASQTPSSLSSSLPSASASPATPAEASAESSTSNLNGAVEGAVFQLSTEGAEAVLDDSLEPAPTSSRQEFADESKPAGKANAEEWTYARIEAERVRGLRVVEAFAALDALQHVDVDFS</sequence>
<name>A0A165F9K2_XYLHT</name>
<keyword evidence="3" id="KW-1133">Transmembrane helix</keyword>
<dbReference type="OMA" id="PFAWTYR"/>
<dbReference type="InParanoid" id="A0A165F9K2"/>
<keyword evidence="3" id="KW-0812">Transmembrane</keyword>
<feature type="compositionally biased region" description="Low complexity" evidence="2">
    <location>
        <begin position="230"/>
        <end position="243"/>
    </location>
</feature>
<accession>A0A165F9K2</accession>
<evidence type="ECO:0000256" key="2">
    <source>
        <dbReference type="SAM" id="MobiDB-lite"/>
    </source>
</evidence>
<evidence type="ECO:0000256" key="1">
    <source>
        <dbReference type="ARBA" id="ARBA00038476"/>
    </source>
</evidence>
<feature type="region of interest" description="Disordered" evidence="2">
    <location>
        <begin position="357"/>
        <end position="385"/>
    </location>
</feature>
<dbReference type="OrthoDB" id="265761at2759"/>
<dbReference type="Pfam" id="PF13279">
    <property type="entry name" value="4HBT_2"/>
    <property type="match status" value="1"/>
</dbReference>
<dbReference type="SUPFAM" id="SSF54637">
    <property type="entry name" value="Thioesterase/thiol ester dehydrase-isomerase"/>
    <property type="match status" value="1"/>
</dbReference>
<feature type="region of interest" description="Disordered" evidence="2">
    <location>
        <begin position="271"/>
        <end position="339"/>
    </location>
</feature>
<dbReference type="AlphaFoldDB" id="A0A165F9K2"/>
<dbReference type="EMBL" id="KV407462">
    <property type="protein sequence ID" value="KZF20739.1"/>
    <property type="molecule type" value="Genomic_DNA"/>
</dbReference>
<feature type="transmembrane region" description="Helical" evidence="3">
    <location>
        <begin position="47"/>
        <end position="68"/>
    </location>
</feature>
<feature type="region of interest" description="Disordered" evidence="2">
    <location>
        <begin position="219"/>
        <end position="243"/>
    </location>
</feature>
<dbReference type="Proteomes" id="UP000076632">
    <property type="component" value="Unassembled WGS sequence"/>
</dbReference>
<dbReference type="InterPro" id="IPR051490">
    <property type="entry name" value="THEM6_lcsJ_thioesterase"/>
</dbReference>
<feature type="compositionally biased region" description="Low complexity" evidence="2">
    <location>
        <begin position="284"/>
        <end position="338"/>
    </location>
</feature>
<keyword evidence="5" id="KW-1185">Reference proteome</keyword>
<comment type="similarity">
    <text evidence="1">Belongs to the lcsJ thioesterase family.</text>
</comment>
<dbReference type="RefSeq" id="XP_018186294.1">
    <property type="nucleotide sequence ID" value="XM_018329538.1"/>
</dbReference>
<keyword evidence="3" id="KW-0472">Membrane</keyword>
<evidence type="ECO:0000256" key="3">
    <source>
        <dbReference type="SAM" id="Phobius"/>
    </source>
</evidence>
<dbReference type="PANTHER" id="PTHR12475:SF4">
    <property type="entry name" value="PROTEIN THEM6"/>
    <property type="match status" value="1"/>
</dbReference>
<dbReference type="PANTHER" id="PTHR12475">
    <property type="match status" value="1"/>
</dbReference>
<reference evidence="4 5" key="1">
    <citation type="journal article" date="2016" name="Fungal Biol.">
        <title>The genome of Xylona heveae provides a window into fungal endophytism.</title>
        <authorList>
            <person name="Gazis R."/>
            <person name="Kuo A."/>
            <person name="Riley R."/>
            <person name="LaButti K."/>
            <person name="Lipzen A."/>
            <person name="Lin J."/>
            <person name="Amirebrahimi M."/>
            <person name="Hesse C.N."/>
            <person name="Spatafora J.W."/>
            <person name="Henrissat B."/>
            <person name="Hainaut M."/>
            <person name="Grigoriev I.V."/>
            <person name="Hibbett D.S."/>
        </authorList>
    </citation>
    <scope>NUCLEOTIDE SEQUENCE [LARGE SCALE GENOMIC DNA]</scope>
    <source>
        <strain evidence="4 5">TC161</strain>
    </source>
</reference>
<proteinExistence type="inferred from homology"/>
<dbReference type="FunCoup" id="A0A165F9K2">
    <property type="interactions" value="30"/>
</dbReference>
<evidence type="ECO:0008006" key="6">
    <source>
        <dbReference type="Google" id="ProtNLM"/>
    </source>
</evidence>
<evidence type="ECO:0000313" key="4">
    <source>
        <dbReference type="EMBL" id="KZF20739.1"/>
    </source>
</evidence>